<name>L0KW55_METHD</name>
<dbReference type="OrthoDB" id="33505at2157"/>
<protein>
    <submittedName>
        <fullName evidence="8">Transposase, IS605 OrfB family, central region</fullName>
    </submittedName>
</protein>
<dbReference type="InterPro" id="IPR001959">
    <property type="entry name" value="Transposase"/>
</dbReference>
<dbReference type="PANTHER" id="PTHR30405:SF11">
    <property type="entry name" value="RNA-GUIDED DNA ENDONUCLEASE RV2885C-RELATED"/>
    <property type="match status" value="1"/>
</dbReference>
<evidence type="ECO:0000256" key="3">
    <source>
        <dbReference type="ARBA" id="ARBA00022578"/>
    </source>
</evidence>
<reference evidence="9" key="1">
    <citation type="submission" date="2012-02" db="EMBL/GenBank/DDBJ databases">
        <title>Complete sequence of chromosome of Methanomethylovorans hollandica DSM 15978.</title>
        <authorList>
            <person name="Lucas S."/>
            <person name="Copeland A."/>
            <person name="Lapidus A."/>
            <person name="Glavina del Rio T."/>
            <person name="Dalin E."/>
            <person name="Tice H."/>
            <person name="Bruce D."/>
            <person name="Goodwin L."/>
            <person name="Pitluck S."/>
            <person name="Peters L."/>
            <person name="Mikhailova N."/>
            <person name="Held B."/>
            <person name="Kyrpides N."/>
            <person name="Mavromatis K."/>
            <person name="Ivanova N."/>
            <person name="Brettin T."/>
            <person name="Detter J.C."/>
            <person name="Han C."/>
            <person name="Larimer F."/>
            <person name="Land M."/>
            <person name="Hauser L."/>
            <person name="Markowitz V."/>
            <person name="Cheng J.-F."/>
            <person name="Hugenholtz P."/>
            <person name="Woyke T."/>
            <person name="Wu D."/>
            <person name="Spring S."/>
            <person name="Schroeder M."/>
            <person name="Brambilla E."/>
            <person name="Klenk H.-P."/>
            <person name="Eisen J.A."/>
        </authorList>
    </citation>
    <scope>NUCLEOTIDE SEQUENCE [LARGE SCALE GENOMIC DNA]</scope>
    <source>
        <strain evidence="9">DSM 15978 / NBRC 107637 / DMS1</strain>
    </source>
</reference>
<feature type="domain" description="Cas12f1-like TNB" evidence="7">
    <location>
        <begin position="280"/>
        <end position="345"/>
    </location>
</feature>
<dbReference type="NCBIfam" id="TIGR01766">
    <property type="entry name" value="IS200/IS605 family accessory protein TnpB-like domain"/>
    <property type="match status" value="1"/>
</dbReference>
<evidence type="ECO:0000259" key="7">
    <source>
        <dbReference type="Pfam" id="PF07282"/>
    </source>
</evidence>
<sequence>MKVDRTIKLRLRLNEIDEPKLKETIMMYNKAVNIAANYGFEHHTSSKIIIHHATYYSIREQFPELNSSLVQAARDVAAEALKGVKLKILPVAKPLAAARFNQRTLRVVLKHMFATMSTIAGRIEATYTIPEYYSKYLNWSVQSSTIKYIQQKNEFWLHLVMRTESPKQSGNKVLGIDRGIVNVAVCSNNKFFNGFQIKAVRAKYAYIRQKLQSKGTKSAKQLLKKISGKERRFVKDVNHCISKEIVAMPYNVFALEDLTSIRVQTRRGKNFTRKLNNWSFYQLEQFIRYKAEAVGKLVITVDPRFSSQKCSRCGNILKENRNGNAYRCHNCGLQLHADLNAARNIAQSGTSCLSRLPVNQPNVVSI</sequence>
<evidence type="ECO:0000256" key="5">
    <source>
        <dbReference type="ARBA" id="ARBA00023172"/>
    </source>
</evidence>
<organism evidence="8 9">
    <name type="scientific">Methanomethylovorans hollandica (strain DSM 15978 / NBRC 107637 / DMS1)</name>
    <dbReference type="NCBI Taxonomy" id="867904"/>
    <lineage>
        <taxon>Archaea</taxon>
        <taxon>Methanobacteriati</taxon>
        <taxon>Methanobacteriota</taxon>
        <taxon>Stenosarchaea group</taxon>
        <taxon>Methanomicrobia</taxon>
        <taxon>Methanosarcinales</taxon>
        <taxon>Methanosarcinaceae</taxon>
        <taxon>Methanomethylovorans</taxon>
    </lineage>
</organism>
<dbReference type="InterPro" id="IPR010095">
    <property type="entry name" value="Cas12f1-like_TNB"/>
</dbReference>
<comment type="similarity">
    <text evidence="2">In the N-terminal section; belongs to the transposase 2 family.</text>
</comment>
<dbReference type="Pfam" id="PF01385">
    <property type="entry name" value="OrfB_IS605"/>
    <property type="match status" value="1"/>
</dbReference>
<feature type="domain" description="Probable transposase IS891/IS1136/IS1341" evidence="6">
    <location>
        <begin position="162"/>
        <end position="258"/>
    </location>
</feature>
<keyword evidence="9" id="KW-1185">Reference proteome</keyword>
<dbReference type="GO" id="GO:0006310">
    <property type="term" value="P:DNA recombination"/>
    <property type="evidence" value="ECO:0007669"/>
    <property type="project" value="UniProtKB-KW"/>
</dbReference>
<keyword evidence="4" id="KW-0238">DNA-binding</keyword>
<dbReference type="InterPro" id="IPR051399">
    <property type="entry name" value="RNA-guided_DNA_endo/Transpos"/>
</dbReference>
<dbReference type="Pfam" id="PF07282">
    <property type="entry name" value="Cas12f1-like_TNB"/>
    <property type="match status" value="1"/>
</dbReference>
<accession>L0KW55</accession>
<gene>
    <name evidence="8" type="ordered locus">Metho_1487</name>
</gene>
<proteinExistence type="inferred from homology"/>
<evidence type="ECO:0000313" key="8">
    <source>
        <dbReference type="EMBL" id="AGB49692.1"/>
    </source>
</evidence>
<dbReference type="Proteomes" id="UP000010866">
    <property type="component" value="Chromosome"/>
</dbReference>
<dbReference type="PANTHER" id="PTHR30405">
    <property type="entry name" value="TRANSPOSASE"/>
    <property type="match status" value="1"/>
</dbReference>
<dbReference type="AlphaFoldDB" id="L0KW55"/>
<dbReference type="RefSeq" id="WP_015324857.1">
    <property type="nucleotide sequence ID" value="NC_019977.1"/>
</dbReference>
<dbReference type="GO" id="GO:0032196">
    <property type="term" value="P:transposition"/>
    <property type="evidence" value="ECO:0007669"/>
    <property type="project" value="UniProtKB-KW"/>
</dbReference>
<evidence type="ECO:0000259" key="6">
    <source>
        <dbReference type="Pfam" id="PF01385"/>
    </source>
</evidence>
<evidence type="ECO:0000256" key="4">
    <source>
        <dbReference type="ARBA" id="ARBA00023125"/>
    </source>
</evidence>
<dbReference type="GO" id="GO:0003677">
    <property type="term" value="F:DNA binding"/>
    <property type="evidence" value="ECO:0007669"/>
    <property type="project" value="UniProtKB-KW"/>
</dbReference>
<dbReference type="HOGENOM" id="CLU_032903_3_2_2"/>
<dbReference type="STRING" id="867904.Metho_1487"/>
<evidence type="ECO:0000256" key="1">
    <source>
        <dbReference type="ARBA" id="ARBA00008761"/>
    </source>
</evidence>
<dbReference type="GeneID" id="14407296"/>
<evidence type="ECO:0000313" key="9">
    <source>
        <dbReference type="Proteomes" id="UP000010866"/>
    </source>
</evidence>
<dbReference type="EMBL" id="CP003362">
    <property type="protein sequence ID" value="AGB49692.1"/>
    <property type="molecule type" value="Genomic_DNA"/>
</dbReference>
<keyword evidence="5" id="KW-0233">DNA recombination</keyword>
<dbReference type="KEGG" id="mhz:Metho_1487"/>
<evidence type="ECO:0000256" key="2">
    <source>
        <dbReference type="ARBA" id="ARBA00011044"/>
    </source>
</evidence>
<keyword evidence="3" id="KW-0815">Transposition</keyword>
<comment type="similarity">
    <text evidence="1">In the C-terminal section; belongs to the transposase 35 family.</text>
</comment>
<dbReference type="NCBIfam" id="NF040570">
    <property type="entry name" value="guided_TnpB"/>
    <property type="match status" value="1"/>
</dbReference>